<dbReference type="Pfam" id="PF06736">
    <property type="entry name" value="TMEM175"/>
    <property type="match status" value="2"/>
</dbReference>
<feature type="transmembrane region" description="Helical" evidence="14">
    <location>
        <begin position="939"/>
        <end position="958"/>
    </location>
</feature>
<dbReference type="InterPro" id="IPR001734">
    <property type="entry name" value="Na/solute_symporter"/>
</dbReference>
<dbReference type="Pfam" id="PF00474">
    <property type="entry name" value="SSF"/>
    <property type="match status" value="1"/>
</dbReference>
<dbReference type="PROSITE" id="PS00456">
    <property type="entry name" value="NA_SOLUT_SYMP_1"/>
    <property type="match status" value="1"/>
</dbReference>
<dbReference type="Gene3D" id="1.20.1730.10">
    <property type="entry name" value="Sodium/glucose cotransporter"/>
    <property type="match status" value="1"/>
</dbReference>
<feature type="transmembrane region" description="Helical" evidence="14">
    <location>
        <begin position="478"/>
        <end position="511"/>
    </location>
</feature>
<evidence type="ECO:0000256" key="12">
    <source>
        <dbReference type="ARBA" id="ARBA00023303"/>
    </source>
</evidence>
<evidence type="ECO:0000256" key="1">
    <source>
        <dbReference type="ARBA" id="ARBA00004141"/>
    </source>
</evidence>
<feature type="transmembrane region" description="Helical" evidence="14">
    <location>
        <begin position="540"/>
        <end position="561"/>
    </location>
</feature>
<evidence type="ECO:0000256" key="9">
    <source>
        <dbReference type="ARBA" id="ARBA00022989"/>
    </source>
</evidence>
<feature type="transmembrane region" description="Helical" evidence="14">
    <location>
        <begin position="16"/>
        <end position="35"/>
    </location>
</feature>
<evidence type="ECO:0000256" key="14">
    <source>
        <dbReference type="SAM" id="Phobius"/>
    </source>
</evidence>
<keyword evidence="7" id="KW-0631">Potassium channel</keyword>
<feature type="transmembrane region" description="Helical" evidence="14">
    <location>
        <begin position="131"/>
        <end position="150"/>
    </location>
</feature>
<comment type="subcellular location">
    <subcellularLocation>
        <location evidence="1">Membrane</location>
        <topology evidence="1">Multi-pass membrane protein</topology>
    </subcellularLocation>
</comment>
<feature type="transmembrane region" description="Helical" evidence="14">
    <location>
        <begin position="289"/>
        <end position="307"/>
    </location>
</feature>
<dbReference type="InterPro" id="IPR018212">
    <property type="entry name" value="Na/solute_symporter_CS"/>
</dbReference>
<keyword evidence="11 14" id="KW-0472">Membrane</keyword>
<dbReference type="EMBL" id="CALNXJ010000030">
    <property type="protein sequence ID" value="CAH3136605.1"/>
    <property type="molecule type" value="Genomic_DNA"/>
</dbReference>
<dbReference type="NCBIfam" id="TIGR00813">
    <property type="entry name" value="sss"/>
    <property type="match status" value="1"/>
</dbReference>
<feature type="transmembrane region" description="Helical" evidence="14">
    <location>
        <begin position="1056"/>
        <end position="1075"/>
    </location>
</feature>
<keyword evidence="8" id="KW-0630">Potassium</keyword>
<sequence length="1110" mass="123577">MTLDAEDQKRLKVADWIIIAIYFIACMIVGLWSKFRKQRGRNETAETYFLAGRSVMWWAVGPSLFASNIGSEHFVGLAGSGAATGIGVVSYEWQACWVLLLLGWVFLPIYLRSRVFTMPEFLQKRFQSQWVRTYLTVVALFSYVFTKFSVDIYAGSLFLYEAIGWNIYISAAVTLAITAVYTVLGGLTAVIFTDVLQCTIMILGAIVLAILSFVKVGGYNGLWEKFGSAQGSPYAPTIVPTTMTVNMTNASMLANTTTAMPTTGPDLSGCFKLTPYWANMFRPIDDPDYPWLGLWTTLPIMGVWYWCTDQVIVQRTLGAKNNIQAKAGSIFAGFLKILPIFIMVMPGMISRVLYPDSIGCADPVSCKFHCDNEWGCSNNAYPKLVLNVLPTGLVGLMMAVMMAALMSSLSSAFNSSATIFTVDVWLRFRPRATEREKVIVGRVVVALLVVVSLCWLPIIQGAAGKQLFVYIQTIQSYLAPPITMVFGLGILWTGLTAAGALSGLVIGFLLGMAKFIAGNIWSDPKCGEEDTRPGFAKMHFMFYAIIIFGVSGFIMVVVSLFTKKIPRDELGGLTWPTINEPPISFGSIGEADEAEKVEIGGVTGTEKVELLEKNGHLSPTTRVETSFDAEGEVTKIEEKNAVPPKPNVDLATILVLPVRKLEETGASEHVSLEEQLKHRWPQLVIYMVGFLMMCAVWESHVLRFRILSRVDDVMIWFNLTSLLFTSCLPFTCALEGTFTSKGTPMALVCGNLIALEILEVIMIVYAFRQPRLLAQEFDTLTQDEMKQRMKLMLVKKAVIVSLYVLAGLLSFLQKPLALVVAAVVAVSPWINRLVGVTYRKWSHIRLTDSEFDRMFGNFIDKERVEFFSDGVFAIVSTLLILDVTVEDFPTKAEVSSHGFVYTMQSVRPDISTYAVTFIVVALLWFTHHSLFNYIHTLNQVMLILNNLSLAFLGLFPLINATLDRYAGRGKPDSRLALQAAASIVFMAGISQGVVFIIAIWKGPTDPESQENPREDPRFRCTAHSYLAFKLATIPLMTLGVYFWATFGPNTSFSVDVYYIAGGLTPVLFILLKLVLSCLQRVHYRRSFQIREENWTIVTHDLESEDYPRVV</sequence>
<feature type="transmembrane region" description="Helical" evidence="14">
    <location>
        <begin position="910"/>
        <end position="927"/>
    </location>
</feature>
<keyword evidence="5" id="KW-0633">Potassium transport</keyword>
<evidence type="ECO:0000256" key="7">
    <source>
        <dbReference type="ARBA" id="ARBA00022826"/>
    </source>
</evidence>
<dbReference type="InterPro" id="IPR010617">
    <property type="entry name" value="TMEM175-like"/>
</dbReference>
<evidence type="ECO:0000256" key="10">
    <source>
        <dbReference type="ARBA" id="ARBA00023065"/>
    </source>
</evidence>
<proteinExistence type="inferred from homology"/>
<keyword evidence="4" id="KW-0813">Transport</keyword>
<feature type="transmembrane region" description="Helical" evidence="14">
    <location>
        <begin position="1021"/>
        <end position="1044"/>
    </location>
</feature>
<feature type="transmembrane region" description="Helical" evidence="14">
    <location>
        <begin position="393"/>
        <end position="426"/>
    </location>
</feature>
<dbReference type="PANTHER" id="PTHR11819:SF195">
    <property type="entry name" value="SODIUM_GLUCOSE COTRANSPORTER 4"/>
    <property type="match status" value="1"/>
</dbReference>
<name>A0AAU9X637_9CNID</name>
<keyword evidence="16" id="KW-1185">Reference proteome</keyword>
<dbReference type="CDD" id="cd10329">
    <property type="entry name" value="SLC5sbd_SGLT1-like"/>
    <property type="match status" value="1"/>
</dbReference>
<gene>
    <name evidence="15" type="ORF">PMEA_00017837</name>
</gene>
<protein>
    <recommendedName>
        <fullName evidence="17">Endosomal/lysosomal potassium channel TMEM175</fullName>
    </recommendedName>
</protein>
<dbReference type="Proteomes" id="UP001159428">
    <property type="component" value="Unassembled WGS sequence"/>
</dbReference>
<dbReference type="GO" id="GO:0015252">
    <property type="term" value="F:proton channel activity"/>
    <property type="evidence" value="ECO:0007669"/>
    <property type="project" value="InterPro"/>
</dbReference>
<evidence type="ECO:0000313" key="16">
    <source>
        <dbReference type="Proteomes" id="UP001159428"/>
    </source>
</evidence>
<feature type="transmembrane region" description="Helical" evidence="14">
    <location>
        <begin position="162"/>
        <end position="184"/>
    </location>
</feature>
<dbReference type="GO" id="GO:0005412">
    <property type="term" value="F:D-glucose:sodium symporter activity"/>
    <property type="evidence" value="ECO:0007669"/>
    <property type="project" value="TreeGrafter"/>
</dbReference>
<feature type="transmembrane region" description="Helical" evidence="14">
    <location>
        <begin position="191"/>
        <end position="214"/>
    </location>
</feature>
<comment type="caution">
    <text evidence="15">The sequence shown here is derived from an EMBL/GenBank/DDBJ whole genome shotgun (WGS) entry which is preliminary data.</text>
</comment>
<feature type="transmembrane region" description="Helical" evidence="14">
    <location>
        <begin position="91"/>
        <end position="111"/>
    </location>
</feature>
<comment type="similarity">
    <text evidence="2">Belongs to the sodium:solute symporter (SSF) (TC 2.A.21) family.</text>
</comment>
<dbReference type="AlphaFoldDB" id="A0AAU9X637"/>
<evidence type="ECO:0008006" key="17">
    <source>
        <dbReference type="Google" id="ProtNLM"/>
    </source>
</evidence>
<dbReference type="InterPro" id="IPR038377">
    <property type="entry name" value="Na/Glc_symporter_sf"/>
</dbReference>
<evidence type="ECO:0000256" key="3">
    <source>
        <dbReference type="ARBA" id="ARBA00006920"/>
    </source>
</evidence>
<keyword evidence="12" id="KW-0407">Ion channel</keyword>
<evidence type="ECO:0000313" key="15">
    <source>
        <dbReference type="EMBL" id="CAH3136605.1"/>
    </source>
</evidence>
<evidence type="ECO:0000256" key="5">
    <source>
        <dbReference type="ARBA" id="ARBA00022538"/>
    </source>
</evidence>
<feature type="transmembrane region" description="Helical" evidence="14">
    <location>
        <begin position="438"/>
        <end position="458"/>
    </location>
</feature>
<keyword evidence="10" id="KW-0406">Ion transport</keyword>
<reference evidence="15 16" key="1">
    <citation type="submission" date="2022-05" db="EMBL/GenBank/DDBJ databases">
        <authorList>
            <consortium name="Genoscope - CEA"/>
            <person name="William W."/>
        </authorList>
    </citation>
    <scope>NUCLEOTIDE SEQUENCE [LARGE SCALE GENOMIC DNA]</scope>
</reference>
<evidence type="ECO:0000256" key="13">
    <source>
        <dbReference type="ARBA" id="ARBA00034430"/>
    </source>
</evidence>
<feature type="transmembrane region" description="Helical" evidence="14">
    <location>
        <begin position="714"/>
        <end position="738"/>
    </location>
</feature>
<evidence type="ECO:0000256" key="11">
    <source>
        <dbReference type="ARBA" id="ARBA00023136"/>
    </source>
</evidence>
<organism evidence="15 16">
    <name type="scientific">Pocillopora meandrina</name>
    <dbReference type="NCBI Taxonomy" id="46732"/>
    <lineage>
        <taxon>Eukaryota</taxon>
        <taxon>Metazoa</taxon>
        <taxon>Cnidaria</taxon>
        <taxon>Anthozoa</taxon>
        <taxon>Hexacorallia</taxon>
        <taxon>Scleractinia</taxon>
        <taxon>Astrocoeniina</taxon>
        <taxon>Pocilloporidae</taxon>
        <taxon>Pocillopora</taxon>
    </lineage>
</organism>
<feature type="transmembrane region" description="Helical" evidence="14">
    <location>
        <begin position="328"/>
        <end position="349"/>
    </location>
</feature>
<dbReference type="PANTHER" id="PTHR11819">
    <property type="entry name" value="SOLUTE CARRIER FAMILY 5"/>
    <property type="match status" value="1"/>
</dbReference>
<feature type="transmembrane region" description="Helical" evidence="14">
    <location>
        <begin position="744"/>
        <end position="767"/>
    </location>
</feature>
<keyword evidence="9 14" id="KW-1133">Transmembrane helix</keyword>
<comment type="catalytic activity">
    <reaction evidence="13">
        <text>K(+)(in) = K(+)(out)</text>
        <dbReference type="Rhea" id="RHEA:29463"/>
        <dbReference type="ChEBI" id="CHEBI:29103"/>
    </reaction>
</comment>
<feature type="transmembrane region" description="Helical" evidence="14">
    <location>
        <begin position="978"/>
        <end position="1000"/>
    </location>
</feature>
<feature type="transmembrane region" description="Helical" evidence="14">
    <location>
        <begin position="864"/>
        <end position="881"/>
    </location>
</feature>
<feature type="transmembrane region" description="Helical" evidence="14">
    <location>
        <begin position="683"/>
        <end position="702"/>
    </location>
</feature>
<evidence type="ECO:0000256" key="8">
    <source>
        <dbReference type="ARBA" id="ARBA00022958"/>
    </source>
</evidence>
<evidence type="ECO:0000256" key="4">
    <source>
        <dbReference type="ARBA" id="ARBA00022448"/>
    </source>
</evidence>
<dbReference type="GO" id="GO:0005267">
    <property type="term" value="F:potassium channel activity"/>
    <property type="evidence" value="ECO:0007669"/>
    <property type="project" value="UniProtKB-KW"/>
</dbReference>
<comment type="similarity">
    <text evidence="3">Belongs to the TMEM175 family.</text>
</comment>
<feature type="transmembrane region" description="Helical" evidence="14">
    <location>
        <begin position="47"/>
        <end position="71"/>
    </location>
</feature>
<dbReference type="GO" id="GO:0005886">
    <property type="term" value="C:plasma membrane"/>
    <property type="evidence" value="ECO:0007669"/>
    <property type="project" value="TreeGrafter"/>
</dbReference>
<evidence type="ECO:0000256" key="2">
    <source>
        <dbReference type="ARBA" id="ARBA00006434"/>
    </source>
</evidence>
<accession>A0AAU9X637</accession>
<keyword evidence="6 14" id="KW-0812">Transmembrane</keyword>
<feature type="transmembrane region" description="Helical" evidence="14">
    <location>
        <begin position="793"/>
        <end position="812"/>
    </location>
</feature>
<feature type="transmembrane region" description="Helical" evidence="14">
    <location>
        <begin position="818"/>
        <end position="838"/>
    </location>
</feature>
<dbReference type="PROSITE" id="PS50283">
    <property type="entry name" value="NA_SOLUT_SYMP_3"/>
    <property type="match status" value="1"/>
</dbReference>
<evidence type="ECO:0000256" key="6">
    <source>
        <dbReference type="ARBA" id="ARBA00022692"/>
    </source>
</evidence>